<dbReference type="AlphaFoldDB" id="F4G319"/>
<keyword evidence="2" id="KW-1185">Reference proteome</keyword>
<dbReference type="RefSeq" id="WP_013737715.1">
    <property type="nucleotide sequence ID" value="NC_015435.1"/>
</dbReference>
<accession>F4G319</accession>
<sequence length="64" mass="7554">MKRYFDVNVFVYYLMGDPTYGKIAYNWIKETEERLTSIITPFEVSIVVSKLLNTNLRDVIGKIF</sequence>
<proteinExistence type="predicted"/>
<dbReference type="SUPFAM" id="SSF88723">
    <property type="entry name" value="PIN domain-like"/>
    <property type="match status" value="1"/>
</dbReference>
<evidence type="ECO:0000313" key="2">
    <source>
        <dbReference type="Proteomes" id="UP000007812"/>
    </source>
</evidence>
<gene>
    <name evidence="1" type="ordered locus">Mcup_1112</name>
</gene>
<name>F4G319_METCR</name>
<evidence type="ECO:0008006" key="3">
    <source>
        <dbReference type="Google" id="ProtNLM"/>
    </source>
</evidence>
<dbReference type="HOGENOM" id="CLU_2857077_0_0_2"/>
<dbReference type="EMBL" id="CP002656">
    <property type="protein sequence ID" value="AEB95217.1"/>
    <property type="molecule type" value="Genomic_DNA"/>
</dbReference>
<protein>
    <recommendedName>
        <fullName evidence="3">PIN domain-containing protein</fullName>
    </recommendedName>
</protein>
<dbReference type="eggNOG" id="arCOG00716">
    <property type="taxonomic scope" value="Archaea"/>
</dbReference>
<dbReference type="Proteomes" id="UP000007812">
    <property type="component" value="Chromosome"/>
</dbReference>
<dbReference type="GeneID" id="70537486"/>
<evidence type="ECO:0000313" key="1">
    <source>
        <dbReference type="EMBL" id="AEB95217.1"/>
    </source>
</evidence>
<organism evidence="1 2">
    <name type="scientific">Metallosphaera cuprina (strain Ar-4)</name>
    <dbReference type="NCBI Taxonomy" id="1006006"/>
    <lineage>
        <taxon>Archaea</taxon>
        <taxon>Thermoproteota</taxon>
        <taxon>Thermoprotei</taxon>
        <taxon>Sulfolobales</taxon>
        <taxon>Sulfolobaceae</taxon>
        <taxon>Metallosphaera</taxon>
    </lineage>
</organism>
<reference evidence="1 2" key="1">
    <citation type="journal article" date="2011" name="J. Bacteriol.">
        <title>Complete genome sequence of Metallosphaera cuprina, a metal sulfide-oxidizing archaeon from a hot spring.</title>
        <authorList>
            <person name="Liu L.J."/>
            <person name="You X.Y."/>
            <person name="Zheng H."/>
            <person name="Wang S."/>
            <person name="Jiang C.Y."/>
            <person name="Liu S.J."/>
        </authorList>
    </citation>
    <scope>NUCLEOTIDE SEQUENCE [LARGE SCALE GENOMIC DNA]</scope>
    <source>
        <strain evidence="1 2">Ar-4</strain>
    </source>
</reference>
<dbReference type="InterPro" id="IPR029060">
    <property type="entry name" value="PIN-like_dom_sf"/>
</dbReference>
<dbReference type="PATRIC" id="fig|1006006.8.peg.1103"/>
<dbReference type="STRING" id="1006006.Mcup_1112"/>
<dbReference type="KEGG" id="mcn:Mcup_1112"/>